<evidence type="ECO:0000313" key="6">
    <source>
        <dbReference type="Proteomes" id="UP000466445"/>
    </source>
</evidence>
<name>A0A7I7SRL6_9MYCO</name>
<dbReference type="Proteomes" id="UP000466445">
    <property type="component" value="Chromosome"/>
</dbReference>
<keyword evidence="6" id="KW-1185">Reference proteome</keyword>
<reference evidence="5 6" key="1">
    <citation type="journal article" date="2019" name="Emerg. Microbes Infect.">
        <title>Comprehensive subspecies identification of 175 nontuberculous mycobacteria species based on 7547 genomic profiles.</title>
        <authorList>
            <person name="Matsumoto Y."/>
            <person name="Kinjo T."/>
            <person name="Motooka D."/>
            <person name="Nabeya D."/>
            <person name="Jung N."/>
            <person name="Uechi K."/>
            <person name="Horii T."/>
            <person name="Iida T."/>
            <person name="Fujita J."/>
            <person name="Nakamura S."/>
        </authorList>
    </citation>
    <scope>NUCLEOTIDE SEQUENCE [LARGE SCALE GENOMIC DNA]</scope>
    <source>
        <strain evidence="5 6">JCM 30395</strain>
    </source>
</reference>
<dbReference type="PANTHER" id="PTHR43214">
    <property type="entry name" value="TWO-COMPONENT RESPONSE REGULATOR"/>
    <property type="match status" value="1"/>
</dbReference>
<evidence type="ECO:0008006" key="7">
    <source>
        <dbReference type="Google" id="ProtNLM"/>
    </source>
</evidence>
<dbReference type="SMART" id="SM00448">
    <property type="entry name" value="REC"/>
    <property type="match status" value="1"/>
</dbReference>
<sequence>MVTPFARAVSFLVVDDCTLYRDGLAAHLSANGGDVRSAWDLESLRHAIEDRPPDMILLNIGTRDSAALLRFSVGVANARVIAVGVSEDDESEIVSCAESGVVGYHLRSESLDDLLTLIQRIMNGESACSAHVGAILLRRLSEVAARQHVQTQDAVLTVREEEILRLLETGMSNGEIAALLCIAVHTVKNHVHSILSKLGVRSRAEAAARLRTLDQSPSGRSRMKRPPGAA</sequence>
<evidence type="ECO:0000259" key="3">
    <source>
        <dbReference type="PROSITE" id="PS50043"/>
    </source>
</evidence>
<dbReference type="PROSITE" id="PS50110">
    <property type="entry name" value="RESPONSE_REGULATORY"/>
    <property type="match status" value="1"/>
</dbReference>
<dbReference type="GO" id="GO:0000160">
    <property type="term" value="P:phosphorelay signal transduction system"/>
    <property type="evidence" value="ECO:0007669"/>
    <property type="project" value="InterPro"/>
</dbReference>
<dbReference type="AlphaFoldDB" id="A0A7I7SRL6"/>
<dbReference type="EMBL" id="AP022595">
    <property type="protein sequence ID" value="BBY59657.1"/>
    <property type="molecule type" value="Genomic_DNA"/>
</dbReference>
<feature type="domain" description="Response regulatory" evidence="4">
    <location>
        <begin position="10"/>
        <end position="122"/>
    </location>
</feature>
<organism evidence="5 6">
    <name type="scientific">Mycolicibacterium sarraceniae</name>
    <dbReference type="NCBI Taxonomy" id="1534348"/>
    <lineage>
        <taxon>Bacteria</taxon>
        <taxon>Bacillati</taxon>
        <taxon>Actinomycetota</taxon>
        <taxon>Actinomycetes</taxon>
        <taxon>Mycobacteriales</taxon>
        <taxon>Mycobacteriaceae</taxon>
        <taxon>Mycolicibacterium</taxon>
    </lineage>
</organism>
<dbReference type="PROSITE" id="PS00622">
    <property type="entry name" value="HTH_LUXR_1"/>
    <property type="match status" value="1"/>
</dbReference>
<dbReference type="Pfam" id="PF00196">
    <property type="entry name" value="GerE"/>
    <property type="match status" value="1"/>
</dbReference>
<dbReference type="InterPro" id="IPR000792">
    <property type="entry name" value="Tscrpt_reg_LuxR_C"/>
</dbReference>
<evidence type="ECO:0000313" key="5">
    <source>
        <dbReference type="EMBL" id="BBY59657.1"/>
    </source>
</evidence>
<dbReference type="SMART" id="SM00421">
    <property type="entry name" value="HTH_LUXR"/>
    <property type="match status" value="1"/>
</dbReference>
<dbReference type="PROSITE" id="PS50043">
    <property type="entry name" value="HTH_LUXR_2"/>
    <property type="match status" value="1"/>
</dbReference>
<dbReference type="PANTHER" id="PTHR43214:SF43">
    <property type="entry name" value="TWO-COMPONENT RESPONSE REGULATOR"/>
    <property type="match status" value="1"/>
</dbReference>
<dbReference type="KEGG" id="msar:MSAR_27930"/>
<dbReference type="SUPFAM" id="SSF52172">
    <property type="entry name" value="CheY-like"/>
    <property type="match status" value="1"/>
</dbReference>
<dbReference type="GO" id="GO:0003677">
    <property type="term" value="F:DNA binding"/>
    <property type="evidence" value="ECO:0007669"/>
    <property type="project" value="UniProtKB-KW"/>
</dbReference>
<dbReference type="InterPro" id="IPR016032">
    <property type="entry name" value="Sig_transdc_resp-reg_C-effctor"/>
</dbReference>
<evidence type="ECO:0000259" key="4">
    <source>
        <dbReference type="PROSITE" id="PS50110"/>
    </source>
</evidence>
<keyword evidence="1" id="KW-0238">DNA-binding</keyword>
<dbReference type="RefSeq" id="WP_163697778.1">
    <property type="nucleotide sequence ID" value="NZ_AP022595.1"/>
</dbReference>
<evidence type="ECO:0000256" key="1">
    <source>
        <dbReference type="ARBA" id="ARBA00023125"/>
    </source>
</evidence>
<dbReference type="InterPro" id="IPR039420">
    <property type="entry name" value="WalR-like"/>
</dbReference>
<dbReference type="SUPFAM" id="SSF46894">
    <property type="entry name" value="C-terminal effector domain of the bipartite response regulators"/>
    <property type="match status" value="1"/>
</dbReference>
<dbReference type="GO" id="GO:0006355">
    <property type="term" value="P:regulation of DNA-templated transcription"/>
    <property type="evidence" value="ECO:0007669"/>
    <property type="project" value="InterPro"/>
</dbReference>
<comment type="caution">
    <text evidence="2">Lacks conserved residue(s) required for the propagation of feature annotation.</text>
</comment>
<dbReference type="Gene3D" id="3.40.50.2300">
    <property type="match status" value="1"/>
</dbReference>
<gene>
    <name evidence="5" type="ORF">MSAR_27930</name>
</gene>
<proteinExistence type="predicted"/>
<dbReference type="InterPro" id="IPR001789">
    <property type="entry name" value="Sig_transdc_resp-reg_receiver"/>
</dbReference>
<dbReference type="InterPro" id="IPR011006">
    <property type="entry name" value="CheY-like_superfamily"/>
</dbReference>
<dbReference type="CDD" id="cd06170">
    <property type="entry name" value="LuxR_C_like"/>
    <property type="match status" value="1"/>
</dbReference>
<accession>A0A7I7SRL6</accession>
<evidence type="ECO:0000256" key="2">
    <source>
        <dbReference type="PROSITE-ProRule" id="PRU00169"/>
    </source>
</evidence>
<feature type="domain" description="HTH luxR-type" evidence="3">
    <location>
        <begin position="149"/>
        <end position="214"/>
    </location>
</feature>
<dbReference type="PRINTS" id="PR00038">
    <property type="entry name" value="HTHLUXR"/>
</dbReference>
<protein>
    <recommendedName>
        <fullName evidence="7">DNA-binding response regulator</fullName>
    </recommendedName>
</protein>